<evidence type="ECO:0000313" key="2">
    <source>
        <dbReference type="EMBL" id="KZT12562.1"/>
    </source>
</evidence>
<reference evidence="2 3" key="1">
    <citation type="journal article" date="2016" name="Mol. Biol. Evol.">
        <title>Comparative Genomics of Early-Diverging Mushroom-Forming Fungi Provides Insights into the Origins of Lignocellulose Decay Capabilities.</title>
        <authorList>
            <person name="Nagy L.G."/>
            <person name="Riley R."/>
            <person name="Tritt A."/>
            <person name="Adam C."/>
            <person name="Daum C."/>
            <person name="Floudas D."/>
            <person name="Sun H."/>
            <person name="Yadav J.S."/>
            <person name="Pangilinan J."/>
            <person name="Larsson K.H."/>
            <person name="Matsuura K."/>
            <person name="Barry K."/>
            <person name="Labutti K."/>
            <person name="Kuo R."/>
            <person name="Ohm R.A."/>
            <person name="Bhattacharya S.S."/>
            <person name="Shirouzu T."/>
            <person name="Yoshinaga Y."/>
            <person name="Martin F.M."/>
            <person name="Grigoriev I.V."/>
            <person name="Hibbett D.S."/>
        </authorList>
    </citation>
    <scope>NUCLEOTIDE SEQUENCE [LARGE SCALE GENOMIC DNA]</scope>
    <source>
        <strain evidence="2 3">93-53</strain>
    </source>
</reference>
<feature type="compositionally biased region" description="Basic residues" evidence="1">
    <location>
        <begin position="495"/>
        <end position="504"/>
    </location>
</feature>
<protein>
    <submittedName>
        <fullName evidence="2">Uncharacterized protein</fullName>
    </submittedName>
</protein>
<sequence>MSSELSNALNPNVVPTRRHRPAYVRSPQSVATPVIEVQHRPYARSELELAVLEPPPRPPQPPDQQSCASVSRPVNPLHEILRVLHANRDAIELEHKRRRAWEQEQEERIVQQQAEMEKQMWEMRQELSLLKASFSLHAASAQSPEQGLQSADARLGRIAGPDVPGIPAFPTNVRSPQVRRLPGAAEFVRDPLPAPRTPVMENRTTPLPVSPLTPLSSCNNSPALNSSSPQLQIAHQYHTPRPPEIDLRAPSYSSSISSPAEPNYLLQRPGDYRSRTYIEGPSSQPLTPQITIHNVLQIPDDIRHSPLQLLTPATPVSQPSEPTVEERSIMPSHHKRAISALGGNGNEDCDGEDSDSSRAHADRRSRKRTNGHDGRCLTIHHAMRTHLLRMMKLDNDKELPSSHKESQRLGPEEPVRFVWSKTPKQSSHNAEMKKWVIADLKANRNLYELVPEKDFTKKNLDSVFDQAFTTLRQKFKAQQDSAAASHLKQRENQKAKKSRRLGRKKLKLANRIEAREKLAIFSHQTFDSALQQECMSSEESDEEDDIDPATGQVCGKGQVLQIRGLPWRSLRLQRFYATLDAEDQAGKSTKPKRGSGRRERRIGPWKDGVVTPPVGIAQWMVSKRWIRLLGLTRPDLADAARVSLTNYSHFDWSQCVVLGAESEDELELQEILPRDQYIPISETSYSLQNALNPLS</sequence>
<dbReference type="Proteomes" id="UP000076871">
    <property type="component" value="Unassembled WGS sequence"/>
</dbReference>
<keyword evidence="3" id="KW-1185">Reference proteome</keyword>
<dbReference type="RefSeq" id="XP_040770072.1">
    <property type="nucleotide sequence ID" value="XM_040905371.1"/>
</dbReference>
<feature type="region of interest" description="Disordered" evidence="1">
    <location>
        <begin position="480"/>
        <end position="504"/>
    </location>
</feature>
<proteinExistence type="predicted"/>
<feature type="region of interest" description="Disordered" evidence="1">
    <location>
        <begin position="1"/>
        <end position="31"/>
    </location>
</feature>
<dbReference type="OrthoDB" id="3358418at2759"/>
<dbReference type="AlphaFoldDB" id="A0A165I3W7"/>
<feature type="compositionally biased region" description="Basic residues" evidence="1">
    <location>
        <begin position="589"/>
        <end position="600"/>
    </location>
</feature>
<evidence type="ECO:0000256" key="1">
    <source>
        <dbReference type="SAM" id="MobiDB-lite"/>
    </source>
</evidence>
<gene>
    <name evidence="2" type="ORF">LAESUDRAFT_668330</name>
</gene>
<feature type="compositionally biased region" description="Polar residues" evidence="1">
    <location>
        <begin position="1"/>
        <end position="10"/>
    </location>
</feature>
<accession>A0A165I3W7</accession>
<evidence type="ECO:0000313" key="3">
    <source>
        <dbReference type="Proteomes" id="UP000076871"/>
    </source>
</evidence>
<feature type="region of interest" description="Disordered" evidence="1">
    <location>
        <begin position="311"/>
        <end position="376"/>
    </location>
</feature>
<feature type="compositionally biased region" description="Pro residues" evidence="1">
    <location>
        <begin position="53"/>
        <end position="62"/>
    </location>
</feature>
<dbReference type="InParanoid" id="A0A165I3W7"/>
<name>A0A165I3W7_9APHY</name>
<dbReference type="STRING" id="1314785.A0A165I3W7"/>
<organism evidence="2 3">
    <name type="scientific">Laetiporus sulphureus 93-53</name>
    <dbReference type="NCBI Taxonomy" id="1314785"/>
    <lineage>
        <taxon>Eukaryota</taxon>
        <taxon>Fungi</taxon>
        <taxon>Dikarya</taxon>
        <taxon>Basidiomycota</taxon>
        <taxon>Agaricomycotina</taxon>
        <taxon>Agaricomycetes</taxon>
        <taxon>Polyporales</taxon>
        <taxon>Laetiporus</taxon>
    </lineage>
</organism>
<dbReference type="EMBL" id="KV427605">
    <property type="protein sequence ID" value="KZT12562.1"/>
    <property type="molecule type" value="Genomic_DNA"/>
</dbReference>
<feature type="region of interest" description="Disordered" evidence="1">
    <location>
        <begin position="583"/>
        <end position="604"/>
    </location>
</feature>
<dbReference type="GeneID" id="63822401"/>
<feature type="region of interest" description="Disordered" evidence="1">
    <location>
        <begin position="52"/>
        <end position="71"/>
    </location>
</feature>